<dbReference type="EMBL" id="JAVRJZ010000012">
    <property type="protein sequence ID" value="KAK2715607.1"/>
    <property type="molecule type" value="Genomic_DNA"/>
</dbReference>
<dbReference type="InterPro" id="IPR036691">
    <property type="entry name" value="Endo/exonu/phosph_ase_sf"/>
</dbReference>
<dbReference type="Proteomes" id="UP001187531">
    <property type="component" value="Unassembled WGS sequence"/>
</dbReference>
<name>A0AA88I5F0_ARTSF</name>
<accession>A0AA88I5F0</accession>
<dbReference type="Gene3D" id="3.60.10.10">
    <property type="entry name" value="Endonuclease/exonuclease/phosphatase"/>
    <property type="match status" value="1"/>
</dbReference>
<evidence type="ECO:0000313" key="1">
    <source>
        <dbReference type="EMBL" id="KAK2715607.1"/>
    </source>
</evidence>
<reference evidence="1" key="1">
    <citation type="submission" date="2023-07" db="EMBL/GenBank/DDBJ databases">
        <title>Chromosome-level genome assembly of Artemia franciscana.</title>
        <authorList>
            <person name="Jo E."/>
        </authorList>
    </citation>
    <scope>NUCLEOTIDE SEQUENCE</scope>
    <source>
        <tissue evidence="1">Whole body</tissue>
    </source>
</reference>
<sequence length="142" mass="15962">MPSIVKAKLTSEEEKKNLLVREINRYKWDIIGLSGTHFPVTGVDKIGDTTLLLSGRNDGIYRQGVGFILSTKAKRSLISTTPVSERIIAIRLKGTTVNLSKVQVYAPDSSRSDEDSVEFYSQLQSLIDSIPKKKHTSRQWRL</sequence>
<proteinExistence type="predicted"/>
<comment type="caution">
    <text evidence="1">The sequence shown here is derived from an EMBL/GenBank/DDBJ whole genome shotgun (WGS) entry which is preliminary data.</text>
</comment>
<evidence type="ECO:0000313" key="2">
    <source>
        <dbReference type="Proteomes" id="UP001187531"/>
    </source>
</evidence>
<keyword evidence="2" id="KW-1185">Reference proteome</keyword>
<gene>
    <name evidence="1" type="ORF">QYM36_010250</name>
</gene>
<dbReference type="SUPFAM" id="SSF56219">
    <property type="entry name" value="DNase I-like"/>
    <property type="match status" value="1"/>
</dbReference>
<protein>
    <submittedName>
        <fullName evidence="1">Uncharacterized protein</fullName>
    </submittedName>
</protein>
<organism evidence="1 2">
    <name type="scientific">Artemia franciscana</name>
    <name type="common">Brine shrimp</name>
    <name type="synonym">Artemia sanfranciscana</name>
    <dbReference type="NCBI Taxonomy" id="6661"/>
    <lineage>
        <taxon>Eukaryota</taxon>
        <taxon>Metazoa</taxon>
        <taxon>Ecdysozoa</taxon>
        <taxon>Arthropoda</taxon>
        <taxon>Crustacea</taxon>
        <taxon>Branchiopoda</taxon>
        <taxon>Anostraca</taxon>
        <taxon>Artemiidae</taxon>
        <taxon>Artemia</taxon>
    </lineage>
</organism>
<dbReference type="AlphaFoldDB" id="A0AA88I5F0"/>